<keyword evidence="3" id="KW-0732">Signal</keyword>
<dbReference type="Gene3D" id="3.20.20.80">
    <property type="entry name" value="Glycosidases"/>
    <property type="match status" value="1"/>
</dbReference>
<dbReference type="InterPro" id="IPR008979">
    <property type="entry name" value="Galactose-bd-like_sf"/>
</dbReference>
<evidence type="ECO:0000256" key="3">
    <source>
        <dbReference type="SAM" id="SignalP"/>
    </source>
</evidence>
<protein>
    <submittedName>
        <fullName evidence="6">F5/8 type C domain-containing protein</fullName>
    </submittedName>
</protein>
<dbReference type="Pfam" id="PF00754">
    <property type="entry name" value="F5_F8_type_C"/>
    <property type="match status" value="1"/>
</dbReference>
<keyword evidence="7" id="KW-1185">Reference proteome</keyword>
<dbReference type="InterPro" id="IPR011496">
    <property type="entry name" value="O-GlcNAcase_cat"/>
</dbReference>
<feature type="active site" description="Proton donor" evidence="2">
    <location>
        <position position="342"/>
    </location>
</feature>
<feature type="signal peptide" evidence="3">
    <location>
        <begin position="1"/>
        <end position="28"/>
    </location>
</feature>
<evidence type="ECO:0000313" key="6">
    <source>
        <dbReference type="EMBL" id="SNX69478.1"/>
    </source>
</evidence>
<accession>A0A285CQY0</accession>
<dbReference type="AlphaFoldDB" id="A0A285CQY0"/>
<dbReference type="GO" id="GO:0016798">
    <property type="term" value="F:hydrolase activity, acting on glycosyl bonds"/>
    <property type="evidence" value="ECO:0007669"/>
    <property type="project" value="UniProtKB-KW"/>
</dbReference>
<keyword evidence="1 2" id="KW-0378">Hydrolase</keyword>
<dbReference type="Pfam" id="PF07555">
    <property type="entry name" value="NAGidase"/>
    <property type="match status" value="1"/>
</dbReference>
<dbReference type="Gene3D" id="3.30.379.10">
    <property type="entry name" value="Chitobiase/beta-hexosaminidase domain 2-like"/>
    <property type="match status" value="1"/>
</dbReference>
<organism evidence="6 7">
    <name type="scientific">Bacillus oleivorans</name>
    <dbReference type="NCBI Taxonomy" id="1448271"/>
    <lineage>
        <taxon>Bacteria</taxon>
        <taxon>Bacillati</taxon>
        <taxon>Bacillota</taxon>
        <taxon>Bacilli</taxon>
        <taxon>Bacillales</taxon>
        <taxon>Bacillaceae</taxon>
        <taxon>Bacillus</taxon>
    </lineage>
</organism>
<dbReference type="OrthoDB" id="9760892at2"/>
<dbReference type="PROSITE" id="PS52009">
    <property type="entry name" value="GH84"/>
    <property type="match status" value="1"/>
</dbReference>
<dbReference type="Proteomes" id="UP000219546">
    <property type="component" value="Unassembled WGS sequence"/>
</dbReference>
<evidence type="ECO:0000313" key="7">
    <source>
        <dbReference type="Proteomes" id="UP000219546"/>
    </source>
</evidence>
<feature type="domain" description="F5/8 type C" evidence="4">
    <location>
        <begin position="526"/>
        <end position="682"/>
    </location>
</feature>
<reference evidence="6 7" key="1">
    <citation type="submission" date="2017-08" db="EMBL/GenBank/DDBJ databases">
        <authorList>
            <person name="de Groot N.N."/>
        </authorList>
    </citation>
    <scope>NUCLEOTIDE SEQUENCE [LARGE SCALE GENOMIC DNA]</scope>
    <source>
        <strain evidence="6 7">JC228</strain>
    </source>
</reference>
<proteinExistence type="inferred from homology"/>
<keyword evidence="2" id="KW-0326">Glycosidase</keyword>
<feature type="domain" description="GH84" evidence="5">
    <location>
        <begin position="207"/>
        <end position="514"/>
    </location>
</feature>
<dbReference type="RefSeq" id="WP_097158019.1">
    <property type="nucleotide sequence ID" value="NZ_JBEPMQ010000002.1"/>
</dbReference>
<sequence length="682" mass="77768">MFNHSKFTRLFICVMLLIPLAISSTTFNQGSVHAKSEQNSLETSVISEVEKIIPTPQEVQYSESFLEIYTSNQFTAAIMLGEDSPPEDLAGAEFLQNGIERLVGHKIPILTVGDDISSYTTIISIGSVESNSFNKEMVSSHNLSIPENREGYIIHNVKENIKGKTENLNSKEDLGAQGKAFKNIVIVAGNQNIGSYYGSTSLAQMLKKSGEKVLLRGVTVRDWPDMEMRAIKDINNIEGFFSFDDGMDWMKFLPSTKMNMFSLCYTHLTESGWRNPSADYLNAVNEMANYSRDTGLIQFQHELNPGYTGGLPENDEEVTQLINLFKVSLDAGGESIMLAFDDQGSTDPSSHSELANTIYNTLQEDYDFTMVTVPEPYHFGYGNIISYLKEYTENLNPNIDVVWTGNELWSHFTTPEHVETWMSYTDPSYTKPPFYWHNDPVLDLTRSFTGWQQDLYYFEDHRVPFHGVDLTSGQYIWEEMQEYTSSGVIENIFRSTTAHQIYAIELADWMWNPDAYENNENTFLRAKRYYDTLIANPAHLKKATASSEFRYPYGPERAVDGITSRDNVENAWATASGVSTIDSWWKVDLGLVREMKGVRVKYREFEGKAYMVPKSVTVQVSDDNQNWRTVIEKSDHVPNEGDIYKSNPYSYEFQTNARYIRLLFEDGGFNSLIELSEFEVIE</sequence>
<dbReference type="Gene3D" id="2.60.120.260">
    <property type="entry name" value="Galactose-binding domain-like"/>
    <property type="match status" value="1"/>
</dbReference>
<evidence type="ECO:0000256" key="1">
    <source>
        <dbReference type="ARBA" id="ARBA00022801"/>
    </source>
</evidence>
<name>A0A285CQY0_9BACI</name>
<dbReference type="SUPFAM" id="SSF49785">
    <property type="entry name" value="Galactose-binding domain-like"/>
    <property type="match status" value="1"/>
</dbReference>
<dbReference type="InterPro" id="IPR017853">
    <property type="entry name" value="GH"/>
</dbReference>
<evidence type="ECO:0000256" key="2">
    <source>
        <dbReference type="PROSITE-ProRule" id="PRU01353"/>
    </source>
</evidence>
<comment type="similarity">
    <text evidence="2">Belongs to the glycosyl hydrolase 84 family.</text>
</comment>
<dbReference type="EMBL" id="OAOP01000003">
    <property type="protein sequence ID" value="SNX69478.1"/>
    <property type="molecule type" value="Genomic_DNA"/>
</dbReference>
<dbReference type="PROSITE" id="PS50022">
    <property type="entry name" value="FA58C_3"/>
    <property type="match status" value="1"/>
</dbReference>
<dbReference type="SUPFAM" id="SSF51445">
    <property type="entry name" value="(Trans)glycosidases"/>
    <property type="match status" value="1"/>
</dbReference>
<dbReference type="InterPro" id="IPR000421">
    <property type="entry name" value="FA58C"/>
</dbReference>
<dbReference type="GO" id="GO:0005975">
    <property type="term" value="P:carbohydrate metabolic process"/>
    <property type="evidence" value="ECO:0007669"/>
    <property type="project" value="UniProtKB-ARBA"/>
</dbReference>
<dbReference type="InterPro" id="IPR029018">
    <property type="entry name" value="Hex-like_dom2"/>
</dbReference>
<gene>
    <name evidence="6" type="ORF">SAMN05877753_10373</name>
</gene>
<evidence type="ECO:0000259" key="4">
    <source>
        <dbReference type="PROSITE" id="PS50022"/>
    </source>
</evidence>
<feature type="chain" id="PRO_5039669954" evidence="3">
    <location>
        <begin position="29"/>
        <end position="682"/>
    </location>
</feature>
<dbReference type="SUPFAM" id="SSF55545">
    <property type="entry name" value="beta-N-acetylhexosaminidase-like domain"/>
    <property type="match status" value="1"/>
</dbReference>
<evidence type="ECO:0000259" key="5">
    <source>
        <dbReference type="PROSITE" id="PS52009"/>
    </source>
</evidence>